<comment type="caution">
    <text evidence="1">The sequence shown here is derived from an EMBL/GenBank/DDBJ whole genome shotgun (WGS) entry which is preliminary data.</text>
</comment>
<evidence type="ECO:0000313" key="2">
    <source>
        <dbReference type="Proteomes" id="UP000529795"/>
    </source>
</evidence>
<reference evidence="1 2" key="1">
    <citation type="submission" date="2020-08" db="EMBL/GenBank/DDBJ databases">
        <title>Genomic Encyclopedia of Type Strains, Phase IV (KMG-IV): sequencing the most valuable type-strain genomes for metagenomic binning, comparative biology and taxonomic classification.</title>
        <authorList>
            <person name="Goeker M."/>
        </authorList>
    </citation>
    <scope>NUCLEOTIDE SEQUENCE [LARGE SCALE GENOMIC DNA]</scope>
    <source>
        <strain evidence="1 2">YC6723</strain>
    </source>
</reference>
<organism evidence="1 2">
    <name type="scientific">Sphingomonas jinjuensis</name>
    <dbReference type="NCBI Taxonomy" id="535907"/>
    <lineage>
        <taxon>Bacteria</taxon>
        <taxon>Pseudomonadati</taxon>
        <taxon>Pseudomonadota</taxon>
        <taxon>Alphaproteobacteria</taxon>
        <taxon>Sphingomonadales</taxon>
        <taxon>Sphingomonadaceae</taxon>
        <taxon>Sphingomonas</taxon>
    </lineage>
</organism>
<protein>
    <submittedName>
        <fullName evidence="1">Uncharacterized protein (DUF1800 family)</fullName>
    </submittedName>
</protein>
<dbReference type="Proteomes" id="UP000529795">
    <property type="component" value="Unassembled WGS sequence"/>
</dbReference>
<dbReference type="RefSeq" id="WP_183985496.1">
    <property type="nucleotide sequence ID" value="NZ_JACIEV010000007.1"/>
</dbReference>
<sequence>MSESSIALNRFGLGARAGDAAPGDGKRWLLGQFDRYDPRPPTIAAAPSSATVAVALVDYYDRQKALRDQYGPRKQLRAAMAQGVAAPPMAMPVPPPMSAPENATMTATAPAPMPAPLADPFQQARQMANRDARQDYAASVAARMNQSLVTETPFVERLVQFWANHFAVSADKLEMVALSGSLEFEAIRPHVLGRFADMLNAVERHPAMLIYLDQAVSVGPNSQVGQRAAARGQKRVGLNENLAREIMELHTLGVRSVYTQADVTEFARAMTGWTVAGIGRGPGARLAGQDGAPGSFTFVATVHEPGDRTIVGKRYPAGGEAQAQAVLTDLAASAATAQHLATKLARHFAGDNPPPAMVARLKAAYLQSNGDLPTVYRAIVASPEAWATTPVKFRNPWEWSVAAYRAMGTRQVQPGAIVGLLNQLGQPTWKPGQPVGWDDITGSWAGPDAIMRRVEAAERFAARAPEVDARALGAQLFPAALTPATAQAVARAESPAQGLALLLVSPEMMRR</sequence>
<dbReference type="Pfam" id="PF08811">
    <property type="entry name" value="DUF1800"/>
    <property type="match status" value="1"/>
</dbReference>
<gene>
    <name evidence="1" type="ORF">GGQ80_002627</name>
</gene>
<keyword evidence="2" id="KW-1185">Reference proteome</keyword>
<name>A0A840FD71_9SPHN</name>
<accession>A0A840FD71</accession>
<proteinExistence type="predicted"/>
<evidence type="ECO:0000313" key="1">
    <source>
        <dbReference type="EMBL" id="MBB4154711.1"/>
    </source>
</evidence>
<dbReference type="EMBL" id="JACIEV010000007">
    <property type="protein sequence ID" value="MBB4154711.1"/>
    <property type="molecule type" value="Genomic_DNA"/>
</dbReference>
<dbReference type="AlphaFoldDB" id="A0A840FD71"/>
<dbReference type="InterPro" id="IPR014917">
    <property type="entry name" value="DUF1800"/>
</dbReference>